<evidence type="ECO:0008006" key="3">
    <source>
        <dbReference type="Google" id="ProtNLM"/>
    </source>
</evidence>
<comment type="caution">
    <text evidence="1">The sequence shown here is derived from an EMBL/GenBank/DDBJ whole genome shotgun (WGS) entry which is preliminary data.</text>
</comment>
<evidence type="ECO:0000313" key="1">
    <source>
        <dbReference type="EMBL" id="OGK42175.1"/>
    </source>
</evidence>
<dbReference type="InterPro" id="IPR009003">
    <property type="entry name" value="Peptidase_S1_PA"/>
</dbReference>
<evidence type="ECO:0000313" key="2">
    <source>
        <dbReference type="Proteomes" id="UP000177698"/>
    </source>
</evidence>
<dbReference type="Proteomes" id="UP000177698">
    <property type="component" value="Unassembled WGS sequence"/>
</dbReference>
<dbReference type="AlphaFoldDB" id="A0A1F7IFP0"/>
<sequence>MAVLEKLNSFAKGLKTEFLSPSNKIKMRAGLAALVLGLILITACTPSTLIEINSNGEVSPEPASSITEVKNSLVFMKLNFNQPLSDGSTDTTCTGVFTGKNEITSIIHCVQDKNNFNTVQTVADVGCLFLTENFHYGSYQANTLINQNVVTFTINNELADQKNFILKAKDEPRIGEELFLVTSNPFGNSFTQGNLSFSQPEMWPFIFTGDSVESLDISECLENTCYISDLENVLSKGNSGSPIIRYNAKKKVFELVGLAAARVMLDRSKLVYILINEH</sequence>
<dbReference type="SUPFAM" id="SSF50494">
    <property type="entry name" value="Trypsin-like serine proteases"/>
    <property type="match status" value="1"/>
</dbReference>
<protein>
    <recommendedName>
        <fullName evidence="3">Peptidase S1 domain-containing protein</fullName>
    </recommendedName>
</protein>
<gene>
    <name evidence="1" type="ORF">A2954_04135</name>
</gene>
<proteinExistence type="predicted"/>
<reference evidence="1 2" key="1">
    <citation type="journal article" date="2016" name="Nat. Commun.">
        <title>Thousands of microbial genomes shed light on interconnected biogeochemical processes in an aquifer system.</title>
        <authorList>
            <person name="Anantharaman K."/>
            <person name="Brown C.T."/>
            <person name="Hug L.A."/>
            <person name="Sharon I."/>
            <person name="Castelle C.J."/>
            <person name="Probst A.J."/>
            <person name="Thomas B.C."/>
            <person name="Singh A."/>
            <person name="Wilkins M.J."/>
            <person name="Karaoz U."/>
            <person name="Brodie E.L."/>
            <person name="Williams K.H."/>
            <person name="Hubbard S.S."/>
            <person name="Banfield J.F."/>
        </authorList>
    </citation>
    <scope>NUCLEOTIDE SEQUENCE [LARGE SCALE GENOMIC DNA]</scope>
</reference>
<name>A0A1F7IFP0_9BACT</name>
<accession>A0A1F7IFP0</accession>
<dbReference type="EMBL" id="MGAG01000003">
    <property type="protein sequence ID" value="OGK42175.1"/>
    <property type="molecule type" value="Genomic_DNA"/>
</dbReference>
<organism evidence="1 2">
    <name type="scientific">Candidatus Roizmanbacteria bacterium RIFCSPLOWO2_01_FULL_37_12</name>
    <dbReference type="NCBI Taxonomy" id="1802056"/>
    <lineage>
        <taxon>Bacteria</taxon>
        <taxon>Candidatus Roizmaniibacteriota</taxon>
    </lineage>
</organism>